<keyword evidence="8 9" id="KW-0862">Zinc</keyword>
<evidence type="ECO:0000256" key="7">
    <source>
        <dbReference type="ARBA" id="ARBA00022801"/>
    </source>
</evidence>
<evidence type="ECO:0000256" key="3">
    <source>
        <dbReference type="ARBA" id="ARBA00022552"/>
    </source>
</evidence>
<name>A0A073AWR1_9PSEU</name>
<organism evidence="11 12">
    <name type="scientific">Saccharopolyspora rectivirgula</name>
    <dbReference type="NCBI Taxonomy" id="28042"/>
    <lineage>
        <taxon>Bacteria</taxon>
        <taxon>Bacillati</taxon>
        <taxon>Actinomycetota</taxon>
        <taxon>Actinomycetes</taxon>
        <taxon>Pseudonocardiales</taxon>
        <taxon>Pseudonocardiaceae</taxon>
        <taxon>Saccharopolyspora</taxon>
    </lineage>
</organism>
<dbReference type="eggNOG" id="COG0319">
    <property type="taxonomic scope" value="Bacteria"/>
</dbReference>
<keyword evidence="5 9" id="KW-0479">Metal-binding</keyword>
<feature type="binding site" evidence="9">
    <location>
        <position position="128"/>
    </location>
    <ligand>
        <name>Zn(2+)</name>
        <dbReference type="ChEBI" id="CHEBI:29105"/>
        <note>catalytic</note>
    </ligand>
</feature>
<dbReference type="PANTHER" id="PTHR46986">
    <property type="entry name" value="ENDORIBONUCLEASE YBEY, CHLOROPLASTIC"/>
    <property type="match status" value="1"/>
</dbReference>
<evidence type="ECO:0000256" key="5">
    <source>
        <dbReference type="ARBA" id="ARBA00022723"/>
    </source>
</evidence>
<comment type="subcellular location">
    <subcellularLocation>
        <location evidence="9">Cytoplasm</location>
    </subcellularLocation>
</comment>
<dbReference type="InterPro" id="IPR020549">
    <property type="entry name" value="YbeY_CS"/>
</dbReference>
<dbReference type="OrthoDB" id="9807740at2"/>
<dbReference type="NCBIfam" id="TIGR00043">
    <property type="entry name" value="rRNA maturation RNase YbeY"/>
    <property type="match status" value="1"/>
</dbReference>
<dbReference type="GO" id="GO:0005737">
    <property type="term" value="C:cytoplasm"/>
    <property type="evidence" value="ECO:0007669"/>
    <property type="project" value="UniProtKB-SubCell"/>
</dbReference>
<feature type="binding site" evidence="9">
    <location>
        <position position="118"/>
    </location>
    <ligand>
        <name>Zn(2+)</name>
        <dbReference type="ChEBI" id="CHEBI:29105"/>
        <note>catalytic</note>
    </ligand>
</feature>
<comment type="function">
    <text evidence="9">Single strand-specific metallo-endoribonuclease involved in late-stage 70S ribosome quality control and in maturation of the 3' terminus of the 16S rRNA.</text>
</comment>
<dbReference type="Proteomes" id="UP000031419">
    <property type="component" value="Unassembled WGS sequence"/>
</dbReference>
<evidence type="ECO:0000313" key="12">
    <source>
        <dbReference type="Proteomes" id="UP000031419"/>
    </source>
</evidence>
<gene>
    <name evidence="9" type="primary">ybeY</name>
    <name evidence="11" type="ORF">GU90_12075</name>
</gene>
<keyword evidence="2 9" id="KW-0690">Ribosome biogenesis</keyword>
<dbReference type="GO" id="GO:0004521">
    <property type="term" value="F:RNA endonuclease activity"/>
    <property type="evidence" value="ECO:0007669"/>
    <property type="project" value="UniProtKB-UniRule"/>
</dbReference>
<keyword evidence="4 9" id="KW-0540">Nuclease</keyword>
<dbReference type="AlphaFoldDB" id="A0A073AWR1"/>
<keyword evidence="9" id="KW-0963">Cytoplasm</keyword>
<dbReference type="PANTHER" id="PTHR46986:SF1">
    <property type="entry name" value="ENDORIBONUCLEASE YBEY, CHLOROPLASTIC"/>
    <property type="match status" value="1"/>
</dbReference>
<feature type="region of interest" description="Disordered" evidence="10">
    <location>
        <begin position="168"/>
        <end position="187"/>
    </location>
</feature>
<comment type="caution">
    <text evidence="11">The sequence shown here is derived from an EMBL/GenBank/DDBJ whole genome shotgun (WGS) entry which is preliminary data.</text>
</comment>
<keyword evidence="6 9" id="KW-0255">Endonuclease</keyword>
<evidence type="ECO:0000256" key="2">
    <source>
        <dbReference type="ARBA" id="ARBA00022517"/>
    </source>
</evidence>
<dbReference type="SUPFAM" id="SSF55486">
    <property type="entry name" value="Metalloproteases ('zincins'), catalytic domain"/>
    <property type="match status" value="1"/>
</dbReference>
<protein>
    <recommendedName>
        <fullName evidence="9">Endoribonuclease YbeY</fullName>
        <ecNumber evidence="9">3.1.-.-</ecNumber>
    </recommendedName>
</protein>
<comment type="similarity">
    <text evidence="1 9">Belongs to the endoribonuclease YbeY family.</text>
</comment>
<dbReference type="STRING" id="28042.GU90_12075"/>
<dbReference type="GO" id="GO:0008270">
    <property type="term" value="F:zinc ion binding"/>
    <property type="evidence" value="ECO:0007669"/>
    <property type="project" value="UniProtKB-UniRule"/>
</dbReference>
<dbReference type="GO" id="GO:0004222">
    <property type="term" value="F:metalloendopeptidase activity"/>
    <property type="evidence" value="ECO:0007669"/>
    <property type="project" value="InterPro"/>
</dbReference>
<keyword evidence="12" id="KW-1185">Reference proteome</keyword>
<evidence type="ECO:0000256" key="4">
    <source>
        <dbReference type="ARBA" id="ARBA00022722"/>
    </source>
</evidence>
<dbReference type="EMBL" id="JNVU01000029">
    <property type="protein sequence ID" value="KEI44198.1"/>
    <property type="molecule type" value="Genomic_DNA"/>
</dbReference>
<dbReference type="GO" id="GO:0006364">
    <property type="term" value="P:rRNA processing"/>
    <property type="evidence" value="ECO:0007669"/>
    <property type="project" value="UniProtKB-UniRule"/>
</dbReference>
<evidence type="ECO:0000256" key="8">
    <source>
        <dbReference type="ARBA" id="ARBA00022833"/>
    </source>
</evidence>
<dbReference type="PROSITE" id="PS01306">
    <property type="entry name" value="UPF0054"/>
    <property type="match status" value="1"/>
</dbReference>
<feature type="binding site" evidence="9">
    <location>
        <position position="122"/>
    </location>
    <ligand>
        <name>Zn(2+)</name>
        <dbReference type="ChEBI" id="CHEBI:29105"/>
        <note>catalytic</note>
    </ligand>
</feature>
<comment type="cofactor">
    <cofactor evidence="9">
        <name>Zn(2+)</name>
        <dbReference type="ChEBI" id="CHEBI:29105"/>
    </cofactor>
    <text evidence="9">Binds 1 zinc ion.</text>
</comment>
<dbReference type="Pfam" id="PF02130">
    <property type="entry name" value="YbeY"/>
    <property type="match status" value="1"/>
</dbReference>
<reference evidence="11 12" key="1">
    <citation type="submission" date="2014-06" db="EMBL/GenBank/DDBJ databases">
        <title>Saccharopolyspora rectivirgula DSM-43113 Genome sequencing.</title>
        <authorList>
            <person name="Barrera C."/>
            <person name="Millon L."/>
            <person name="Rognon B."/>
            <person name="Zaugg C."/>
            <person name="Monod M."/>
        </authorList>
    </citation>
    <scope>NUCLEOTIDE SEQUENCE [LARGE SCALE GENOMIC DNA]</scope>
    <source>
        <strain evidence="11 12">DSM 43113</strain>
    </source>
</reference>
<dbReference type="RefSeq" id="WP_029720119.1">
    <property type="nucleotide sequence ID" value="NZ_JNVU01000029.1"/>
</dbReference>
<sequence>MSIEIANESGVAVPEETIVSVARFALDKMSVNPMAELSILLVDLDVMADLHERWMDLPGPTDVMSFPMDEYDSARRPDAVGAGPELLGDIVLCPAFARDQARKAGHGLLEELHLLTVHGVLHLLGYDHAEPQEEREMFALQNRILADYRAAKEEAERLAAQRSADSKVLGAAGLEEPEQPGGQPGAS</sequence>
<accession>A0A073AWR1</accession>
<evidence type="ECO:0000256" key="1">
    <source>
        <dbReference type="ARBA" id="ARBA00010875"/>
    </source>
</evidence>
<evidence type="ECO:0000256" key="6">
    <source>
        <dbReference type="ARBA" id="ARBA00022759"/>
    </source>
</evidence>
<keyword evidence="3 9" id="KW-0698">rRNA processing</keyword>
<evidence type="ECO:0000313" key="11">
    <source>
        <dbReference type="EMBL" id="KEI44198.1"/>
    </source>
</evidence>
<dbReference type="HAMAP" id="MF_00009">
    <property type="entry name" value="Endoribonucl_YbeY"/>
    <property type="match status" value="1"/>
</dbReference>
<dbReference type="InterPro" id="IPR023091">
    <property type="entry name" value="MetalPrtase_cat_dom_sf_prd"/>
</dbReference>
<proteinExistence type="inferred from homology"/>
<dbReference type="Gene3D" id="3.40.390.30">
    <property type="entry name" value="Metalloproteases ('zincins'), catalytic domain"/>
    <property type="match status" value="1"/>
</dbReference>
<evidence type="ECO:0000256" key="10">
    <source>
        <dbReference type="SAM" id="MobiDB-lite"/>
    </source>
</evidence>
<dbReference type="EC" id="3.1.-.-" evidence="9"/>
<evidence type="ECO:0000256" key="9">
    <source>
        <dbReference type="HAMAP-Rule" id="MF_00009"/>
    </source>
</evidence>
<keyword evidence="7 9" id="KW-0378">Hydrolase</keyword>
<dbReference type="InterPro" id="IPR002036">
    <property type="entry name" value="YbeY"/>
</dbReference>